<organism evidence="18 19">
    <name type="scientific">Sinimarinibacterium flocculans</name>
    <dbReference type="NCBI Taxonomy" id="985250"/>
    <lineage>
        <taxon>Bacteria</taxon>
        <taxon>Pseudomonadati</taxon>
        <taxon>Pseudomonadota</taxon>
        <taxon>Gammaproteobacteria</taxon>
        <taxon>Nevskiales</taxon>
        <taxon>Nevskiaceae</taxon>
        <taxon>Sinimarinibacterium</taxon>
    </lineage>
</organism>
<dbReference type="AlphaFoldDB" id="A0A318EE35"/>
<evidence type="ECO:0000256" key="15">
    <source>
        <dbReference type="PROSITE-ProRule" id="PRU01319"/>
    </source>
</evidence>
<dbReference type="RefSeq" id="WP_211307280.1">
    <property type="nucleotide sequence ID" value="NZ_CAKZQT010000022.1"/>
</dbReference>
<protein>
    <recommendedName>
        <fullName evidence="7 14">Ribonuclease HII</fullName>
        <shortName evidence="14">RNase HII</shortName>
        <ecNumber evidence="6 14">3.1.26.4</ecNumber>
    </recommendedName>
</protein>
<dbReference type="InterPro" id="IPR012337">
    <property type="entry name" value="RNaseH-like_sf"/>
</dbReference>
<comment type="catalytic activity">
    <reaction evidence="1 14 15 16">
        <text>Endonucleolytic cleavage to 5'-phosphomonoester.</text>
        <dbReference type="EC" id="3.1.26.4"/>
    </reaction>
</comment>
<evidence type="ECO:0000256" key="8">
    <source>
        <dbReference type="ARBA" id="ARBA00022490"/>
    </source>
</evidence>
<dbReference type="InterPro" id="IPR001352">
    <property type="entry name" value="RNase_HII/HIII"/>
</dbReference>
<evidence type="ECO:0000256" key="11">
    <source>
        <dbReference type="ARBA" id="ARBA00022759"/>
    </source>
</evidence>
<dbReference type="EMBL" id="QICN01000004">
    <property type="protein sequence ID" value="PXV68449.1"/>
    <property type="molecule type" value="Genomic_DNA"/>
</dbReference>
<keyword evidence="19" id="KW-1185">Reference proteome</keyword>
<evidence type="ECO:0000256" key="2">
    <source>
        <dbReference type="ARBA" id="ARBA00001946"/>
    </source>
</evidence>
<evidence type="ECO:0000313" key="18">
    <source>
        <dbReference type="EMBL" id="PXV68449.1"/>
    </source>
</evidence>
<evidence type="ECO:0000259" key="17">
    <source>
        <dbReference type="PROSITE" id="PS51975"/>
    </source>
</evidence>
<keyword evidence="10 14" id="KW-0479">Metal-binding</keyword>
<dbReference type="GO" id="GO:0030145">
    <property type="term" value="F:manganese ion binding"/>
    <property type="evidence" value="ECO:0007669"/>
    <property type="project" value="UniProtKB-UniRule"/>
</dbReference>
<evidence type="ECO:0000256" key="6">
    <source>
        <dbReference type="ARBA" id="ARBA00012180"/>
    </source>
</evidence>
<keyword evidence="12 14" id="KW-0378">Hydrolase</keyword>
<evidence type="ECO:0000256" key="1">
    <source>
        <dbReference type="ARBA" id="ARBA00000077"/>
    </source>
</evidence>
<evidence type="ECO:0000256" key="13">
    <source>
        <dbReference type="ARBA" id="ARBA00023211"/>
    </source>
</evidence>
<comment type="subcellular location">
    <subcellularLocation>
        <location evidence="4 14">Cytoplasm</location>
    </subcellularLocation>
</comment>
<keyword evidence="11 14" id="KW-0255">Endonuclease</keyword>
<dbReference type="Gene3D" id="3.30.420.10">
    <property type="entry name" value="Ribonuclease H-like superfamily/Ribonuclease H"/>
    <property type="match status" value="1"/>
</dbReference>
<sequence>MIAGIDEAGRGCLAGPVYAAAVVLGEVRPEGLNDSKKLSPARRERLFDEIRRDAVDFSIAWADAAEVDRLNILRATWLAMQRALAGLRALPVEAWVDGNQAPPLGCAVRTIVGGDGLEPAIMAASILAKVSRDRAICALDIEHPGYGFARHKGYGTVEHMAALRRLGPSPIHRMSFAPCAQSVLDLRTA</sequence>
<proteinExistence type="inferred from homology"/>
<evidence type="ECO:0000256" key="16">
    <source>
        <dbReference type="RuleBase" id="RU003515"/>
    </source>
</evidence>
<dbReference type="NCBIfam" id="NF000595">
    <property type="entry name" value="PRK00015.1-3"/>
    <property type="match status" value="1"/>
</dbReference>
<gene>
    <name evidence="14" type="primary">rnhB</name>
    <name evidence="18" type="ORF">C8D93_104147</name>
</gene>
<feature type="binding site" evidence="14 15">
    <location>
        <position position="7"/>
    </location>
    <ligand>
        <name>a divalent metal cation</name>
        <dbReference type="ChEBI" id="CHEBI:60240"/>
    </ligand>
</feature>
<reference evidence="18 19" key="1">
    <citation type="submission" date="2018-04" db="EMBL/GenBank/DDBJ databases">
        <title>Genomic Encyclopedia of Type Strains, Phase IV (KMG-IV): sequencing the most valuable type-strain genomes for metagenomic binning, comparative biology and taxonomic classification.</title>
        <authorList>
            <person name="Goeker M."/>
        </authorList>
    </citation>
    <scope>NUCLEOTIDE SEQUENCE [LARGE SCALE GENOMIC DNA]</scope>
    <source>
        <strain evidence="18 19">DSM 104150</strain>
    </source>
</reference>
<comment type="cofactor">
    <cofactor evidence="14 15">
        <name>Mn(2+)</name>
        <dbReference type="ChEBI" id="CHEBI:29035"/>
    </cofactor>
    <cofactor evidence="14 15">
        <name>Mg(2+)</name>
        <dbReference type="ChEBI" id="CHEBI:18420"/>
    </cofactor>
    <text evidence="14 15">Manganese or magnesium. Binds 1 divalent metal ion per monomer in the absence of substrate. May bind a second metal ion after substrate binding.</text>
</comment>
<dbReference type="GO" id="GO:0006298">
    <property type="term" value="P:mismatch repair"/>
    <property type="evidence" value="ECO:0007669"/>
    <property type="project" value="TreeGrafter"/>
</dbReference>
<evidence type="ECO:0000256" key="12">
    <source>
        <dbReference type="ARBA" id="ARBA00022801"/>
    </source>
</evidence>
<comment type="similarity">
    <text evidence="5 14 16">Belongs to the RNase HII family.</text>
</comment>
<evidence type="ECO:0000256" key="5">
    <source>
        <dbReference type="ARBA" id="ARBA00007383"/>
    </source>
</evidence>
<keyword evidence="8 14" id="KW-0963">Cytoplasm</keyword>
<evidence type="ECO:0000256" key="9">
    <source>
        <dbReference type="ARBA" id="ARBA00022722"/>
    </source>
</evidence>
<dbReference type="EC" id="3.1.26.4" evidence="6 14"/>
<dbReference type="PROSITE" id="PS51975">
    <property type="entry name" value="RNASE_H_2"/>
    <property type="match status" value="1"/>
</dbReference>
<dbReference type="Pfam" id="PF01351">
    <property type="entry name" value="RNase_HII"/>
    <property type="match status" value="1"/>
</dbReference>
<keyword evidence="9 14" id="KW-0540">Nuclease</keyword>
<evidence type="ECO:0000256" key="14">
    <source>
        <dbReference type="HAMAP-Rule" id="MF_00052"/>
    </source>
</evidence>
<evidence type="ECO:0000256" key="3">
    <source>
        <dbReference type="ARBA" id="ARBA00004065"/>
    </source>
</evidence>
<comment type="caution">
    <text evidence="18">The sequence shown here is derived from an EMBL/GenBank/DDBJ whole genome shotgun (WGS) entry which is preliminary data.</text>
</comment>
<dbReference type="CDD" id="cd07182">
    <property type="entry name" value="RNase_HII_bacteria_HII_like"/>
    <property type="match status" value="1"/>
</dbReference>
<accession>A0A318EE35</accession>
<dbReference type="SUPFAM" id="SSF53098">
    <property type="entry name" value="Ribonuclease H-like"/>
    <property type="match status" value="1"/>
</dbReference>
<feature type="binding site" evidence="14 15">
    <location>
        <position position="6"/>
    </location>
    <ligand>
        <name>a divalent metal cation</name>
        <dbReference type="ChEBI" id="CHEBI:60240"/>
    </ligand>
</feature>
<dbReference type="GO" id="GO:0043137">
    <property type="term" value="P:DNA replication, removal of RNA primer"/>
    <property type="evidence" value="ECO:0007669"/>
    <property type="project" value="TreeGrafter"/>
</dbReference>
<dbReference type="GO" id="GO:0032299">
    <property type="term" value="C:ribonuclease H2 complex"/>
    <property type="evidence" value="ECO:0007669"/>
    <property type="project" value="TreeGrafter"/>
</dbReference>
<dbReference type="InterPro" id="IPR024567">
    <property type="entry name" value="RNase_HII/HIII_dom"/>
</dbReference>
<dbReference type="PANTHER" id="PTHR10954">
    <property type="entry name" value="RIBONUCLEASE H2 SUBUNIT A"/>
    <property type="match status" value="1"/>
</dbReference>
<dbReference type="HAMAP" id="MF_00052_B">
    <property type="entry name" value="RNase_HII_B"/>
    <property type="match status" value="1"/>
</dbReference>
<dbReference type="Proteomes" id="UP000248330">
    <property type="component" value="Unassembled WGS sequence"/>
</dbReference>
<evidence type="ECO:0000256" key="4">
    <source>
        <dbReference type="ARBA" id="ARBA00004496"/>
    </source>
</evidence>
<comment type="function">
    <text evidence="3 14 16">Endonuclease that specifically degrades the RNA of RNA-DNA hybrids.</text>
</comment>
<name>A0A318EE35_9GAMM</name>
<dbReference type="InterPro" id="IPR022898">
    <property type="entry name" value="RNase_HII"/>
</dbReference>
<dbReference type="GO" id="GO:0004523">
    <property type="term" value="F:RNA-DNA hybrid ribonuclease activity"/>
    <property type="evidence" value="ECO:0007669"/>
    <property type="project" value="UniProtKB-UniRule"/>
</dbReference>
<comment type="cofactor">
    <cofactor evidence="2">
        <name>Mg(2+)</name>
        <dbReference type="ChEBI" id="CHEBI:18420"/>
    </cofactor>
</comment>
<evidence type="ECO:0000256" key="7">
    <source>
        <dbReference type="ARBA" id="ARBA00019179"/>
    </source>
</evidence>
<evidence type="ECO:0000313" key="19">
    <source>
        <dbReference type="Proteomes" id="UP000248330"/>
    </source>
</evidence>
<dbReference type="GO" id="GO:0003723">
    <property type="term" value="F:RNA binding"/>
    <property type="evidence" value="ECO:0007669"/>
    <property type="project" value="UniProtKB-UniRule"/>
</dbReference>
<dbReference type="InterPro" id="IPR036397">
    <property type="entry name" value="RNaseH_sf"/>
</dbReference>
<feature type="domain" description="RNase H type-2" evidence="17">
    <location>
        <begin position="1"/>
        <end position="188"/>
    </location>
</feature>
<dbReference type="GO" id="GO:0005737">
    <property type="term" value="C:cytoplasm"/>
    <property type="evidence" value="ECO:0007669"/>
    <property type="project" value="UniProtKB-SubCell"/>
</dbReference>
<keyword evidence="13 14" id="KW-0464">Manganese</keyword>
<feature type="binding site" evidence="14 15">
    <location>
        <position position="97"/>
    </location>
    <ligand>
        <name>a divalent metal cation</name>
        <dbReference type="ChEBI" id="CHEBI:60240"/>
    </ligand>
</feature>
<evidence type="ECO:0000256" key="10">
    <source>
        <dbReference type="ARBA" id="ARBA00022723"/>
    </source>
</evidence>
<dbReference type="PANTHER" id="PTHR10954:SF18">
    <property type="entry name" value="RIBONUCLEASE HII"/>
    <property type="match status" value="1"/>
</dbReference>